<name>A0AAD8I1Q3_9APIA</name>
<keyword evidence="3" id="KW-1185">Reference proteome</keyword>
<evidence type="ECO:0000313" key="2">
    <source>
        <dbReference type="EMBL" id="KAK1376452.1"/>
    </source>
</evidence>
<feature type="domain" description="DUF4283" evidence="1">
    <location>
        <begin position="34"/>
        <end position="117"/>
    </location>
</feature>
<dbReference type="InterPro" id="IPR025558">
    <property type="entry name" value="DUF4283"/>
</dbReference>
<comment type="caution">
    <text evidence="2">The sequence shown here is derived from an EMBL/GenBank/DDBJ whole genome shotgun (WGS) entry which is preliminary data.</text>
</comment>
<gene>
    <name evidence="2" type="ORF">POM88_032645</name>
</gene>
<reference evidence="2" key="2">
    <citation type="submission" date="2023-05" db="EMBL/GenBank/DDBJ databases">
        <authorList>
            <person name="Schelkunov M.I."/>
        </authorList>
    </citation>
    <scope>NUCLEOTIDE SEQUENCE</scope>
    <source>
        <strain evidence="2">Hsosn_3</strain>
        <tissue evidence="2">Leaf</tissue>
    </source>
</reference>
<dbReference type="Pfam" id="PF14111">
    <property type="entry name" value="DUF4283"/>
    <property type="match status" value="1"/>
</dbReference>
<proteinExistence type="predicted"/>
<dbReference type="EMBL" id="JAUIZM010000007">
    <property type="protein sequence ID" value="KAK1376452.1"/>
    <property type="molecule type" value="Genomic_DNA"/>
</dbReference>
<protein>
    <recommendedName>
        <fullName evidence="1">DUF4283 domain-containing protein</fullName>
    </recommendedName>
</protein>
<accession>A0AAD8I1Q3</accession>
<sequence length="143" mass="16520">MATSSTNLEDLYSRLSLEEEEDEGVIIPEGEVTKQQNTYVLVGQFLTEKNINFNAMKNVLASSWRPKEGMEIHDLGGHRYSFVFYHILDMQKVLDGGPWTFEQSLLVYHKLEGKEDPHLVNLHKSVRSEFNDRQKLDSTDQDC</sequence>
<dbReference type="AlphaFoldDB" id="A0AAD8I1Q3"/>
<reference evidence="2" key="1">
    <citation type="submission" date="2023-02" db="EMBL/GenBank/DDBJ databases">
        <title>Genome of toxic invasive species Heracleum sosnowskyi carries increased number of genes despite the absence of recent whole-genome duplications.</title>
        <authorList>
            <person name="Schelkunov M."/>
            <person name="Shtratnikova V."/>
            <person name="Makarenko M."/>
            <person name="Klepikova A."/>
            <person name="Omelchenko D."/>
            <person name="Novikova G."/>
            <person name="Obukhova E."/>
            <person name="Bogdanov V."/>
            <person name="Penin A."/>
            <person name="Logacheva M."/>
        </authorList>
    </citation>
    <scope>NUCLEOTIDE SEQUENCE</scope>
    <source>
        <strain evidence="2">Hsosn_3</strain>
        <tissue evidence="2">Leaf</tissue>
    </source>
</reference>
<evidence type="ECO:0000313" key="3">
    <source>
        <dbReference type="Proteomes" id="UP001237642"/>
    </source>
</evidence>
<organism evidence="2 3">
    <name type="scientific">Heracleum sosnowskyi</name>
    <dbReference type="NCBI Taxonomy" id="360622"/>
    <lineage>
        <taxon>Eukaryota</taxon>
        <taxon>Viridiplantae</taxon>
        <taxon>Streptophyta</taxon>
        <taxon>Embryophyta</taxon>
        <taxon>Tracheophyta</taxon>
        <taxon>Spermatophyta</taxon>
        <taxon>Magnoliopsida</taxon>
        <taxon>eudicotyledons</taxon>
        <taxon>Gunneridae</taxon>
        <taxon>Pentapetalae</taxon>
        <taxon>asterids</taxon>
        <taxon>campanulids</taxon>
        <taxon>Apiales</taxon>
        <taxon>Apiaceae</taxon>
        <taxon>Apioideae</taxon>
        <taxon>apioid superclade</taxon>
        <taxon>Tordylieae</taxon>
        <taxon>Tordyliinae</taxon>
        <taxon>Heracleum</taxon>
    </lineage>
</organism>
<evidence type="ECO:0000259" key="1">
    <source>
        <dbReference type="Pfam" id="PF14111"/>
    </source>
</evidence>
<dbReference type="Proteomes" id="UP001237642">
    <property type="component" value="Unassembled WGS sequence"/>
</dbReference>